<name>A0AAD2HM22_9AGAR</name>
<sequence length="195" mass="22209">MYRSGIPSREERAGGERDQGFFAAVHSQITRPFSRSQQSSPGFPRLSPRQSDPSERGVIKRCPEADEHRVDEYQRREKTRFRESNTTTDTQACQTLQPGGKTIIPETTAKGMADSNQFALIKPICLSMGRFSDRDQRERGRKFSDPGDFGGEKVQQKVENVTRIIDSVALRIVRHAWRGPRLFTDKPRESDPVSR</sequence>
<feature type="compositionally biased region" description="Basic and acidic residues" evidence="1">
    <location>
        <begin position="52"/>
        <end position="83"/>
    </location>
</feature>
<feature type="compositionally biased region" description="Polar residues" evidence="1">
    <location>
        <begin position="28"/>
        <end position="41"/>
    </location>
</feature>
<organism evidence="2 3">
    <name type="scientific">Mycena citricolor</name>
    <dbReference type="NCBI Taxonomy" id="2018698"/>
    <lineage>
        <taxon>Eukaryota</taxon>
        <taxon>Fungi</taxon>
        <taxon>Dikarya</taxon>
        <taxon>Basidiomycota</taxon>
        <taxon>Agaricomycotina</taxon>
        <taxon>Agaricomycetes</taxon>
        <taxon>Agaricomycetidae</taxon>
        <taxon>Agaricales</taxon>
        <taxon>Marasmiineae</taxon>
        <taxon>Mycenaceae</taxon>
        <taxon>Mycena</taxon>
    </lineage>
</organism>
<gene>
    <name evidence="2" type="ORF">MYCIT1_LOCUS26293</name>
</gene>
<dbReference type="AlphaFoldDB" id="A0AAD2HM22"/>
<protein>
    <submittedName>
        <fullName evidence="2">Uncharacterized protein</fullName>
    </submittedName>
</protein>
<feature type="compositionally biased region" description="Basic and acidic residues" evidence="1">
    <location>
        <begin position="8"/>
        <end position="19"/>
    </location>
</feature>
<keyword evidence="3" id="KW-1185">Reference proteome</keyword>
<accession>A0AAD2HM22</accession>
<evidence type="ECO:0000313" key="3">
    <source>
        <dbReference type="Proteomes" id="UP001295794"/>
    </source>
</evidence>
<dbReference type="Proteomes" id="UP001295794">
    <property type="component" value="Unassembled WGS sequence"/>
</dbReference>
<feature type="region of interest" description="Disordered" evidence="1">
    <location>
        <begin position="1"/>
        <end position="20"/>
    </location>
</feature>
<evidence type="ECO:0000313" key="2">
    <source>
        <dbReference type="EMBL" id="CAK5277339.1"/>
    </source>
</evidence>
<dbReference type="EMBL" id="CAVNYO010000419">
    <property type="protein sequence ID" value="CAK5277339.1"/>
    <property type="molecule type" value="Genomic_DNA"/>
</dbReference>
<feature type="region of interest" description="Disordered" evidence="1">
    <location>
        <begin position="28"/>
        <end position="90"/>
    </location>
</feature>
<reference evidence="2" key="1">
    <citation type="submission" date="2023-11" db="EMBL/GenBank/DDBJ databases">
        <authorList>
            <person name="De Vega J J."/>
            <person name="De Vega J J."/>
        </authorList>
    </citation>
    <scope>NUCLEOTIDE SEQUENCE</scope>
</reference>
<proteinExistence type="predicted"/>
<comment type="caution">
    <text evidence="2">The sequence shown here is derived from an EMBL/GenBank/DDBJ whole genome shotgun (WGS) entry which is preliminary data.</text>
</comment>
<evidence type="ECO:0000256" key="1">
    <source>
        <dbReference type="SAM" id="MobiDB-lite"/>
    </source>
</evidence>